<proteinExistence type="predicted"/>
<dbReference type="EMBL" id="CP071794">
    <property type="protein sequence ID" value="QTD57381.1"/>
    <property type="molecule type" value="Genomic_DNA"/>
</dbReference>
<dbReference type="RefSeq" id="WP_207989795.1">
    <property type="nucleotide sequence ID" value="NZ_CP071794.1"/>
</dbReference>
<protein>
    <submittedName>
        <fullName evidence="2">BLUF domain-containing protein</fullName>
    </submittedName>
</protein>
<dbReference type="SMART" id="SM01034">
    <property type="entry name" value="BLUF"/>
    <property type="match status" value="1"/>
</dbReference>
<feature type="domain" description="BLUF" evidence="1">
    <location>
        <begin position="6"/>
        <end position="97"/>
    </location>
</feature>
<accession>A0ABX7T708</accession>
<dbReference type="PROSITE" id="PS50925">
    <property type="entry name" value="BLUF"/>
    <property type="match status" value="1"/>
</dbReference>
<dbReference type="Gene3D" id="3.30.70.100">
    <property type="match status" value="1"/>
</dbReference>
<dbReference type="InterPro" id="IPR036046">
    <property type="entry name" value="Acylphosphatase-like_dom_sf"/>
</dbReference>
<gene>
    <name evidence="2" type="ORF">J4G78_07605</name>
</gene>
<evidence type="ECO:0000259" key="1">
    <source>
        <dbReference type="PROSITE" id="PS50925"/>
    </source>
</evidence>
<dbReference type="Proteomes" id="UP000663923">
    <property type="component" value="Chromosome"/>
</dbReference>
<organism evidence="2 3">
    <name type="scientific">Parasphingorhabdus cellanae</name>
    <dbReference type="NCBI Taxonomy" id="2806553"/>
    <lineage>
        <taxon>Bacteria</taxon>
        <taxon>Pseudomonadati</taxon>
        <taxon>Pseudomonadota</taxon>
        <taxon>Alphaproteobacteria</taxon>
        <taxon>Sphingomonadales</taxon>
        <taxon>Sphingomonadaceae</taxon>
        <taxon>Parasphingorhabdus</taxon>
    </lineage>
</organism>
<evidence type="ECO:0000313" key="3">
    <source>
        <dbReference type="Proteomes" id="UP000663923"/>
    </source>
</evidence>
<keyword evidence="3" id="KW-1185">Reference proteome</keyword>
<dbReference type="SUPFAM" id="SSF54975">
    <property type="entry name" value="Acylphosphatase/BLUF domain-like"/>
    <property type="match status" value="1"/>
</dbReference>
<reference evidence="2 3" key="1">
    <citation type="submission" date="2021-03" db="EMBL/GenBank/DDBJ databases">
        <title>Complete genome of Parasphingorhabdus_sp.JHSY0214.</title>
        <authorList>
            <person name="Yoo J.H."/>
            <person name="Bae J.W."/>
        </authorList>
    </citation>
    <scope>NUCLEOTIDE SEQUENCE [LARGE SCALE GENOMIC DNA]</scope>
    <source>
        <strain evidence="2 3">JHSY0214</strain>
    </source>
</reference>
<name>A0ABX7T708_9SPHN</name>
<dbReference type="Pfam" id="PF04940">
    <property type="entry name" value="BLUF"/>
    <property type="match status" value="1"/>
</dbReference>
<sequence length="139" mass="15802">MTDYSINSVIYISTARSDLSPKDFSDIVEISRRKNADLGITGILCFNGTNFIQFLEGDRKIINDQLRLIGSDNRHSGMITMNHRTTKKREFPDWHMASSVINLENQNTDQKLTDILAIGTVSEETREIFNNFRSIGLGM</sequence>
<evidence type="ECO:0000313" key="2">
    <source>
        <dbReference type="EMBL" id="QTD57381.1"/>
    </source>
</evidence>
<dbReference type="InterPro" id="IPR007024">
    <property type="entry name" value="BLUF_domain"/>
</dbReference>